<organism evidence="2 3">
    <name type="scientific">Pleurotus eryngii</name>
    <name type="common">Boletus of the steppes</name>
    <dbReference type="NCBI Taxonomy" id="5323"/>
    <lineage>
        <taxon>Eukaryota</taxon>
        <taxon>Fungi</taxon>
        <taxon>Dikarya</taxon>
        <taxon>Basidiomycota</taxon>
        <taxon>Agaricomycotina</taxon>
        <taxon>Agaricomycetes</taxon>
        <taxon>Agaricomycetidae</taxon>
        <taxon>Agaricales</taxon>
        <taxon>Pleurotineae</taxon>
        <taxon>Pleurotaceae</taxon>
        <taxon>Pleurotus</taxon>
    </lineage>
</organism>
<accession>A0A9P5ZRA2</accession>
<sequence>MVLGVEEYTFSHSTFYRSPSPQQRTPSSSAPTPSPPSRNHQAGTESRLFSSQGACTTNNSEETLHVHIDGGHIILIIVDGRRVDAPPPPHPPPPSPNSTQRLIAKYGEYTTRYINSSPPHTRSMDTEGDG</sequence>
<proteinExistence type="predicted"/>
<reference evidence="2" key="1">
    <citation type="submission" date="2020-11" db="EMBL/GenBank/DDBJ databases">
        <authorList>
            <consortium name="DOE Joint Genome Institute"/>
            <person name="Ahrendt S."/>
            <person name="Riley R."/>
            <person name="Andreopoulos W."/>
            <person name="Labutti K."/>
            <person name="Pangilinan J."/>
            <person name="Ruiz-Duenas F.J."/>
            <person name="Barrasa J.M."/>
            <person name="Sanchez-Garcia M."/>
            <person name="Camarero S."/>
            <person name="Miyauchi S."/>
            <person name="Serrano A."/>
            <person name="Linde D."/>
            <person name="Babiker R."/>
            <person name="Drula E."/>
            <person name="Ayuso-Fernandez I."/>
            <person name="Pacheco R."/>
            <person name="Padilla G."/>
            <person name="Ferreira P."/>
            <person name="Barriuso J."/>
            <person name="Kellner H."/>
            <person name="Castanera R."/>
            <person name="Alfaro M."/>
            <person name="Ramirez L."/>
            <person name="Pisabarro A.G."/>
            <person name="Kuo A."/>
            <person name="Tritt A."/>
            <person name="Lipzen A."/>
            <person name="He G."/>
            <person name="Yan M."/>
            <person name="Ng V."/>
            <person name="Cullen D."/>
            <person name="Martin F."/>
            <person name="Rosso M.-N."/>
            <person name="Henrissat B."/>
            <person name="Hibbett D."/>
            <person name="Martinez A.T."/>
            <person name="Grigoriev I.V."/>
        </authorList>
    </citation>
    <scope>NUCLEOTIDE SEQUENCE</scope>
    <source>
        <strain evidence="2">ATCC 90797</strain>
    </source>
</reference>
<feature type="compositionally biased region" description="Pro residues" evidence="1">
    <location>
        <begin position="85"/>
        <end position="96"/>
    </location>
</feature>
<evidence type="ECO:0000256" key="1">
    <source>
        <dbReference type="SAM" id="MobiDB-lite"/>
    </source>
</evidence>
<feature type="compositionally biased region" description="Low complexity" evidence="1">
    <location>
        <begin position="17"/>
        <end position="31"/>
    </location>
</feature>
<feature type="compositionally biased region" description="Polar residues" evidence="1">
    <location>
        <begin position="38"/>
        <end position="56"/>
    </location>
</feature>
<comment type="caution">
    <text evidence="2">The sequence shown here is derived from an EMBL/GenBank/DDBJ whole genome shotgun (WGS) entry which is preliminary data.</text>
</comment>
<protein>
    <submittedName>
        <fullName evidence="2">Uncharacterized protein</fullName>
    </submittedName>
</protein>
<evidence type="ECO:0000313" key="3">
    <source>
        <dbReference type="Proteomes" id="UP000807025"/>
    </source>
</evidence>
<feature type="region of interest" description="Disordered" evidence="1">
    <location>
        <begin position="12"/>
        <end position="56"/>
    </location>
</feature>
<dbReference type="AlphaFoldDB" id="A0A9P5ZRA2"/>
<gene>
    <name evidence="2" type="ORF">BDN71DRAFT_1510843</name>
</gene>
<dbReference type="EMBL" id="MU154630">
    <property type="protein sequence ID" value="KAF9490934.1"/>
    <property type="molecule type" value="Genomic_DNA"/>
</dbReference>
<keyword evidence="3" id="KW-1185">Reference proteome</keyword>
<name>A0A9P5ZRA2_PLEER</name>
<feature type="region of interest" description="Disordered" evidence="1">
    <location>
        <begin position="79"/>
        <end position="100"/>
    </location>
</feature>
<dbReference type="Proteomes" id="UP000807025">
    <property type="component" value="Unassembled WGS sequence"/>
</dbReference>
<evidence type="ECO:0000313" key="2">
    <source>
        <dbReference type="EMBL" id="KAF9490934.1"/>
    </source>
</evidence>